<sequence>MNPTKKVAFYTLGCKLNFSETSTIARSFKDEGFARVDFNEEADIYVINTCSVTENADKRFKTIVKQAQKVNPEAFVAAVGCYAQLKPEELADVDGVDLVLGATEKFKITDYLNDLTKNDFGEVHSCEIEEADFYVGSYSIGDRTRAFLKVQDGCDYKCTYCTIPLARGISRSDTMDNVLKNAREISEKNIKEIVLTGVNIGDYGKGEFGNKRHEHTFLDLVTELDKVEGIERLRISSIEPNLLKNETIELVSKSRAFVPHFHVPLQSGSNDILKKMKRRYMRELYVDRVSKIKEVMPHACIGVDVIVGFPGETEERFLETYNFLNELDISYLHVFTYSERDNTEAAAMDGVVPKNVRSKRSKMLRGLSAKKRRAFYEAQIGTTRTVLFEGENKEGYIHGFTENYVKVKAPWNPELVNTLHTVELTKIDEDGLVRFNFVHSNNTVKAI</sequence>
<dbReference type="PROSITE" id="PS51449">
    <property type="entry name" value="MTTASE_N"/>
    <property type="match status" value="1"/>
</dbReference>
<dbReference type="InterPro" id="IPR058240">
    <property type="entry name" value="rSAM_sf"/>
</dbReference>
<proteinExistence type="predicted"/>
<dbReference type="Gene3D" id="3.40.50.12160">
    <property type="entry name" value="Methylthiotransferase, N-terminal domain"/>
    <property type="match status" value="1"/>
</dbReference>
<evidence type="ECO:0000256" key="4">
    <source>
        <dbReference type="ARBA" id="ARBA00022691"/>
    </source>
</evidence>
<dbReference type="RefSeq" id="WP_278006058.1">
    <property type="nucleotide sequence ID" value="NZ_JARSBN010000006.1"/>
</dbReference>
<dbReference type="PANTHER" id="PTHR43020:SF2">
    <property type="entry name" value="MITOCHONDRIAL TRNA METHYLTHIOTRANSFERASE CDK5RAP1"/>
    <property type="match status" value="1"/>
</dbReference>
<dbReference type="InterPro" id="IPR023404">
    <property type="entry name" value="rSAM_horseshoe"/>
</dbReference>
<dbReference type="Gene3D" id="3.80.30.20">
    <property type="entry name" value="tm_1862 like domain"/>
    <property type="match status" value="1"/>
</dbReference>
<dbReference type="NCBIfam" id="TIGR01579">
    <property type="entry name" value="MiaB-like-C"/>
    <property type="match status" value="1"/>
</dbReference>
<evidence type="ECO:0000259" key="9">
    <source>
        <dbReference type="PROSITE" id="PS51918"/>
    </source>
</evidence>
<dbReference type="InterPro" id="IPR006467">
    <property type="entry name" value="MiaB-like_bact"/>
</dbReference>
<evidence type="ECO:0000313" key="11">
    <source>
        <dbReference type="Proteomes" id="UP001529085"/>
    </source>
</evidence>
<keyword evidence="11" id="KW-1185">Reference proteome</keyword>
<dbReference type="PROSITE" id="PS51918">
    <property type="entry name" value="RADICAL_SAM"/>
    <property type="match status" value="1"/>
</dbReference>
<name>A0ABT6G3I9_9FLAO</name>
<dbReference type="InterPro" id="IPR013848">
    <property type="entry name" value="Methylthiotransferase_N"/>
</dbReference>
<evidence type="ECO:0000256" key="1">
    <source>
        <dbReference type="ARBA" id="ARBA00001966"/>
    </source>
</evidence>
<keyword evidence="7" id="KW-0411">Iron-sulfur</keyword>
<keyword evidence="2" id="KW-0004">4Fe-4S</keyword>
<dbReference type="InterPro" id="IPR020612">
    <property type="entry name" value="Methylthiotransferase_CS"/>
</dbReference>
<gene>
    <name evidence="10" type="primary">mtaB</name>
    <name evidence="10" type="ORF">P7122_12090</name>
</gene>
<evidence type="ECO:0000313" key="10">
    <source>
        <dbReference type="EMBL" id="MDG4716617.1"/>
    </source>
</evidence>
<dbReference type="PANTHER" id="PTHR43020">
    <property type="entry name" value="CDK5 REGULATORY SUBUNIT-ASSOCIATED PROTEIN 1"/>
    <property type="match status" value="1"/>
</dbReference>
<dbReference type="InterPro" id="IPR007197">
    <property type="entry name" value="rSAM"/>
</dbReference>
<dbReference type="InterPro" id="IPR005839">
    <property type="entry name" value="Methylthiotransferase"/>
</dbReference>
<evidence type="ECO:0000256" key="7">
    <source>
        <dbReference type="ARBA" id="ARBA00023014"/>
    </source>
</evidence>
<comment type="caution">
    <text evidence="10">The sequence shown here is derived from an EMBL/GenBank/DDBJ whole genome shotgun (WGS) entry which is preliminary data.</text>
</comment>
<dbReference type="CDD" id="cd01335">
    <property type="entry name" value="Radical_SAM"/>
    <property type="match status" value="1"/>
</dbReference>
<feature type="domain" description="Radical SAM core" evidence="9">
    <location>
        <begin position="140"/>
        <end position="374"/>
    </location>
</feature>
<dbReference type="SFLD" id="SFLDG01082">
    <property type="entry name" value="B12-binding_domain_containing"/>
    <property type="match status" value="1"/>
</dbReference>
<keyword evidence="6" id="KW-0408">Iron</keyword>
<dbReference type="Pfam" id="PF04055">
    <property type="entry name" value="Radical_SAM"/>
    <property type="match status" value="1"/>
</dbReference>
<dbReference type="InterPro" id="IPR006638">
    <property type="entry name" value="Elp3/MiaA/NifB-like_rSAM"/>
</dbReference>
<evidence type="ECO:0000256" key="3">
    <source>
        <dbReference type="ARBA" id="ARBA00022679"/>
    </source>
</evidence>
<reference evidence="10 11" key="1">
    <citation type="submission" date="2023-03" db="EMBL/GenBank/DDBJ databases">
        <title>Strain YYF002 represents a novel species in the genus Winogradskyella isolated from seawater.</title>
        <authorList>
            <person name="Fu Z.-Y."/>
        </authorList>
    </citation>
    <scope>NUCLEOTIDE SEQUENCE [LARGE SCALE GENOMIC DNA]</scope>
    <source>
        <strain evidence="10 11">YYF002</strain>
    </source>
</reference>
<keyword evidence="4" id="KW-0949">S-adenosyl-L-methionine</keyword>
<dbReference type="SFLD" id="SFLDG01061">
    <property type="entry name" value="methylthiotransferase"/>
    <property type="match status" value="1"/>
</dbReference>
<dbReference type="Proteomes" id="UP001529085">
    <property type="component" value="Unassembled WGS sequence"/>
</dbReference>
<dbReference type="InterPro" id="IPR038135">
    <property type="entry name" value="Methylthiotransferase_N_sf"/>
</dbReference>
<dbReference type="PROSITE" id="PS01278">
    <property type="entry name" value="MTTASE_RADICAL"/>
    <property type="match status" value="1"/>
</dbReference>
<dbReference type="EMBL" id="JARSBN010000006">
    <property type="protein sequence ID" value="MDG4716617.1"/>
    <property type="molecule type" value="Genomic_DNA"/>
</dbReference>
<keyword evidence="5" id="KW-0479">Metal-binding</keyword>
<dbReference type="SMART" id="SM00729">
    <property type="entry name" value="Elp3"/>
    <property type="match status" value="1"/>
</dbReference>
<dbReference type="Pfam" id="PF00919">
    <property type="entry name" value="UPF0004"/>
    <property type="match status" value="1"/>
</dbReference>
<protein>
    <submittedName>
        <fullName evidence="10">tRNA (N(6)-L-threonylcarbamoyladenosine(37)-C(2))-methylthiotransferase MtaB</fullName>
    </submittedName>
</protein>
<evidence type="ECO:0000259" key="8">
    <source>
        <dbReference type="PROSITE" id="PS51449"/>
    </source>
</evidence>
<dbReference type="SFLD" id="SFLDS00029">
    <property type="entry name" value="Radical_SAM"/>
    <property type="match status" value="1"/>
</dbReference>
<evidence type="ECO:0000256" key="2">
    <source>
        <dbReference type="ARBA" id="ARBA00022485"/>
    </source>
</evidence>
<evidence type="ECO:0000256" key="5">
    <source>
        <dbReference type="ARBA" id="ARBA00022723"/>
    </source>
</evidence>
<accession>A0ABT6G3I9</accession>
<dbReference type="SUPFAM" id="SSF102114">
    <property type="entry name" value="Radical SAM enzymes"/>
    <property type="match status" value="1"/>
</dbReference>
<comment type="cofactor">
    <cofactor evidence="1">
        <name>[4Fe-4S] cluster</name>
        <dbReference type="ChEBI" id="CHEBI:49883"/>
    </cofactor>
</comment>
<dbReference type="NCBIfam" id="TIGR00089">
    <property type="entry name" value="MiaB/RimO family radical SAM methylthiotransferase"/>
    <property type="match status" value="1"/>
</dbReference>
<organism evidence="10 11">
    <name type="scientific">Winogradskyella marincola</name>
    <dbReference type="NCBI Taxonomy" id="3037795"/>
    <lineage>
        <taxon>Bacteria</taxon>
        <taxon>Pseudomonadati</taxon>
        <taxon>Bacteroidota</taxon>
        <taxon>Flavobacteriia</taxon>
        <taxon>Flavobacteriales</taxon>
        <taxon>Flavobacteriaceae</taxon>
        <taxon>Winogradskyella</taxon>
    </lineage>
</organism>
<evidence type="ECO:0000256" key="6">
    <source>
        <dbReference type="ARBA" id="ARBA00023004"/>
    </source>
</evidence>
<feature type="domain" description="MTTase N-terminal" evidence="8">
    <location>
        <begin position="5"/>
        <end position="117"/>
    </location>
</feature>
<keyword evidence="3" id="KW-0808">Transferase</keyword>